<dbReference type="EMBL" id="QEKI01000016">
    <property type="protein sequence ID" value="PVY38482.1"/>
    <property type="molecule type" value="Genomic_DNA"/>
</dbReference>
<dbReference type="RefSeq" id="WP_116544834.1">
    <property type="nucleotide sequence ID" value="NZ_QEKI01000016.1"/>
</dbReference>
<comment type="caution">
    <text evidence="1">The sequence shown here is derived from an EMBL/GenBank/DDBJ whole genome shotgun (WGS) entry which is preliminary data.</text>
</comment>
<keyword evidence="2" id="KW-1185">Reference proteome</keyword>
<name>A0A2U1APY6_9BACT</name>
<reference evidence="1 2" key="1">
    <citation type="submission" date="2018-04" db="EMBL/GenBank/DDBJ databases">
        <title>Genomic Encyclopedia of Type Strains, Phase IV (KMG-IV): sequencing the most valuable type-strain genomes for metagenomic binning, comparative biology and taxonomic classification.</title>
        <authorList>
            <person name="Goeker M."/>
        </authorList>
    </citation>
    <scope>NUCLEOTIDE SEQUENCE [LARGE SCALE GENOMIC DNA]</scope>
    <source>
        <strain evidence="1 2">DSM 100231</strain>
    </source>
</reference>
<dbReference type="PROSITE" id="PS51257">
    <property type="entry name" value="PROKAR_LIPOPROTEIN"/>
    <property type="match status" value="1"/>
</dbReference>
<gene>
    <name evidence="1" type="ORF">C8E01_1167</name>
</gene>
<protein>
    <recommendedName>
        <fullName evidence="3">Lipocalin-like protein</fullName>
    </recommendedName>
</protein>
<dbReference type="OrthoDB" id="853547at2"/>
<evidence type="ECO:0008006" key="3">
    <source>
        <dbReference type="Google" id="ProtNLM"/>
    </source>
</evidence>
<accession>A0A2U1APY6</accession>
<organism evidence="1 2">
    <name type="scientific">Pontibacter virosus</name>
    <dbReference type="NCBI Taxonomy" id="1765052"/>
    <lineage>
        <taxon>Bacteria</taxon>
        <taxon>Pseudomonadati</taxon>
        <taxon>Bacteroidota</taxon>
        <taxon>Cytophagia</taxon>
        <taxon>Cytophagales</taxon>
        <taxon>Hymenobacteraceae</taxon>
        <taxon>Pontibacter</taxon>
    </lineage>
</organism>
<proteinExistence type="predicted"/>
<evidence type="ECO:0000313" key="1">
    <source>
        <dbReference type="EMBL" id="PVY38482.1"/>
    </source>
</evidence>
<sequence>MDKIYLILFVLFLIGCNAKEKTMESARQEQQNQSVASIESQQAHVRFSFTKQDIMGIWTSGETENATLSIEEDSVLYVDSFEYVRYTFKNDTIIYFDAEGPYWSGIVIKADKDSLVITSEFGTDRFWRFKD</sequence>
<evidence type="ECO:0000313" key="2">
    <source>
        <dbReference type="Proteomes" id="UP000245466"/>
    </source>
</evidence>
<dbReference type="AlphaFoldDB" id="A0A2U1APY6"/>
<dbReference type="Proteomes" id="UP000245466">
    <property type="component" value="Unassembled WGS sequence"/>
</dbReference>